<dbReference type="InterPro" id="IPR035965">
    <property type="entry name" value="PAS-like_dom_sf"/>
</dbReference>
<feature type="compositionally biased region" description="Low complexity" evidence="7">
    <location>
        <begin position="567"/>
        <end position="578"/>
    </location>
</feature>
<keyword evidence="3 5" id="KW-0807">Transducer</keyword>
<dbReference type="GO" id="GO:0006935">
    <property type="term" value="P:chemotaxis"/>
    <property type="evidence" value="ECO:0007669"/>
    <property type="project" value="InterPro"/>
</dbReference>
<accession>A0A2P5Z1X7</accession>
<dbReference type="PROSITE" id="PS50113">
    <property type="entry name" value="PAC"/>
    <property type="match status" value="2"/>
</dbReference>
<dbReference type="GO" id="GO:0004888">
    <property type="term" value="F:transmembrane signaling receptor activity"/>
    <property type="evidence" value="ECO:0007669"/>
    <property type="project" value="InterPro"/>
</dbReference>
<name>A0A2P5Z1X7_9XANT</name>
<dbReference type="SMART" id="SM00283">
    <property type="entry name" value="MA"/>
    <property type="match status" value="1"/>
</dbReference>
<dbReference type="OrthoDB" id="9765776at2"/>
<comment type="similarity">
    <text evidence="4">Belongs to the methyl-accepting chemotaxis (MCP) protein family.</text>
</comment>
<dbReference type="STRING" id="56458.SB85_15125"/>
<protein>
    <submittedName>
        <fullName evidence="10">Diguanylate cyclase</fullName>
    </submittedName>
</protein>
<dbReference type="Gene3D" id="3.30.450.20">
    <property type="entry name" value="PAS domain"/>
    <property type="match status" value="2"/>
</dbReference>
<dbReference type="CDD" id="cd00130">
    <property type="entry name" value="PAS"/>
    <property type="match status" value="2"/>
</dbReference>
<dbReference type="PANTHER" id="PTHR43531:SF14">
    <property type="entry name" value="METHYL-ACCEPTING CHEMOTAXIS PROTEIN I-RELATED"/>
    <property type="match status" value="1"/>
</dbReference>
<gene>
    <name evidence="10" type="ORF">XsacCFBP4641_14815</name>
</gene>
<dbReference type="GeneID" id="93880799"/>
<dbReference type="InterPro" id="IPR004090">
    <property type="entry name" value="Chemotax_Me-accpt_rcpt"/>
</dbReference>
<proteinExistence type="inferred from homology"/>
<evidence type="ECO:0000256" key="4">
    <source>
        <dbReference type="ARBA" id="ARBA00029447"/>
    </source>
</evidence>
<evidence type="ECO:0000256" key="5">
    <source>
        <dbReference type="PROSITE-ProRule" id="PRU00284"/>
    </source>
</evidence>
<dbReference type="InterPro" id="IPR000014">
    <property type="entry name" value="PAS"/>
</dbReference>
<dbReference type="CDD" id="cd11386">
    <property type="entry name" value="MCP_signal"/>
    <property type="match status" value="1"/>
</dbReference>
<dbReference type="InterPro" id="IPR001610">
    <property type="entry name" value="PAC"/>
</dbReference>
<evidence type="ECO:0000256" key="6">
    <source>
        <dbReference type="SAM" id="Coils"/>
    </source>
</evidence>
<evidence type="ECO:0000256" key="1">
    <source>
        <dbReference type="ARBA" id="ARBA00004370"/>
    </source>
</evidence>
<keyword evidence="6" id="KW-0175">Coiled coil</keyword>
<dbReference type="InterPro" id="IPR000700">
    <property type="entry name" value="PAS-assoc_C"/>
</dbReference>
<organism evidence="10 11">
    <name type="scientific">Xanthomonas sacchari</name>
    <dbReference type="NCBI Taxonomy" id="56458"/>
    <lineage>
        <taxon>Bacteria</taxon>
        <taxon>Pseudomonadati</taxon>
        <taxon>Pseudomonadota</taxon>
        <taxon>Gammaproteobacteria</taxon>
        <taxon>Lysobacterales</taxon>
        <taxon>Lysobacteraceae</taxon>
        <taxon>Xanthomonas</taxon>
    </lineage>
</organism>
<dbReference type="InterPro" id="IPR051310">
    <property type="entry name" value="MCP_chemotaxis"/>
</dbReference>
<dbReference type="PRINTS" id="PR00260">
    <property type="entry name" value="CHEMTRNSDUCR"/>
</dbReference>
<evidence type="ECO:0000259" key="8">
    <source>
        <dbReference type="PROSITE" id="PS50111"/>
    </source>
</evidence>
<evidence type="ECO:0000256" key="2">
    <source>
        <dbReference type="ARBA" id="ARBA00022481"/>
    </source>
</evidence>
<dbReference type="Pfam" id="PF08447">
    <property type="entry name" value="PAS_3"/>
    <property type="match status" value="2"/>
</dbReference>
<dbReference type="GO" id="GO:0005886">
    <property type="term" value="C:plasma membrane"/>
    <property type="evidence" value="ECO:0007669"/>
    <property type="project" value="TreeGrafter"/>
</dbReference>
<dbReference type="InterPro" id="IPR004089">
    <property type="entry name" value="MCPsignal_dom"/>
</dbReference>
<dbReference type="SMART" id="SM00086">
    <property type="entry name" value="PAC"/>
    <property type="match status" value="2"/>
</dbReference>
<dbReference type="NCBIfam" id="TIGR00229">
    <property type="entry name" value="sensory_box"/>
    <property type="match status" value="1"/>
</dbReference>
<feature type="domain" description="PAC" evidence="9">
    <location>
        <begin position="268"/>
        <end position="320"/>
    </location>
</feature>
<evidence type="ECO:0000256" key="3">
    <source>
        <dbReference type="ARBA" id="ARBA00023224"/>
    </source>
</evidence>
<dbReference type="Pfam" id="PF00015">
    <property type="entry name" value="MCPsignal"/>
    <property type="match status" value="1"/>
</dbReference>
<feature type="domain" description="Methyl-accepting transducer" evidence="8">
    <location>
        <begin position="317"/>
        <end position="546"/>
    </location>
</feature>
<reference evidence="10 11" key="1">
    <citation type="submission" date="2016-08" db="EMBL/GenBank/DDBJ databases">
        <authorList>
            <person name="Seilhamer J.J."/>
        </authorList>
    </citation>
    <scope>NUCLEOTIDE SEQUENCE [LARGE SCALE GENOMIC DNA]</scope>
    <source>
        <strain evidence="10 11">CFBP4641</strain>
    </source>
</reference>
<dbReference type="Gene3D" id="1.10.287.950">
    <property type="entry name" value="Methyl-accepting chemotaxis protein"/>
    <property type="match status" value="1"/>
</dbReference>
<feature type="region of interest" description="Disordered" evidence="7">
    <location>
        <begin position="552"/>
        <end position="578"/>
    </location>
</feature>
<evidence type="ECO:0000259" key="9">
    <source>
        <dbReference type="PROSITE" id="PS50113"/>
    </source>
</evidence>
<dbReference type="FunFam" id="1.10.287.950:FF:000001">
    <property type="entry name" value="Methyl-accepting chemotaxis sensory transducer"/>
    <property type="match status" value="1"/>
</dbReference>
<dbReference type="GO" id="GO:0007165">
    <property type="term" value="P:signal transduction"/>
    <property type="evidence" value="ECO:0007669"/>
    <property type="project" value="UniProtKB-KW"/>
</dbReference>
<feature type="coiled-coil region" evidence="6">
    <location>
        <begin position="329"/>
        <end position="356"/>
    </location>
</feature>
<dbReference type="SUPFAM" id="SSF55785">
    <property type="entry name" value="PYP-like sensor domain (PAS domain)"/>
    <property type="match status" value="2"/>
</dbReference>
<comment type="caution">
    <text evidence="10">The sequence shown here is derived from an EMBL/GenBank/DDBJ whole genome shotgun (WGS) entry which is preliminary data.</text>
</comment>
<sequence>MWGKSKQDAAKLQALTERLREAEAERDRTRAQADSALANLDEMRVRFDLVTKATTDGLWEMSVIAGDPINPANEFWWSSQFRAMLGFSSELDFPNVLDSWASRLHPEDKQATLDAFAAHLGDRSGQTPYDVDYRLQLKNGQYRWFRAIGTTQRDAQGTPLRVAGALTDITERREREAFLDIVLTRFELGQQMLNDGLWDMSVIAGDPINPSNEFWWSPQFRALLGFASEAEFPNVLDSWSSRLHPEDAQFALNAFAAHLNDRTGRTGFDIEYRLQLKNGEYRWFRARGLTKRAADGTPLRAVGALLDIHAARQLGEAAHTLQTAAAEMVDDNSDLARRTEQQAAALEEAASSMEEITGTVQRNVEHVGHANRLVDGASDVAQRGGEVVRDVVQTMAGIESASRKIADIISVIDGIAFQTNILALNAAVEAARAGEQGRGFAVVATEVRSLAQRCADAAKEVRGLIASSSEQVDRGSALVARAGATMEELLGSVREVQRIMTDIAGASREQSAGIGQVNQIVVQMDTATQQNASLVEKMAEAARALEGQAQGLNAHTGSGRRPGSQGAAQAATPVRVAA</sequence>
<evidence type="ECO:0000313" key="11">
    <source>
        <dbReference type="Proteomes" id="UP000247346"/>
    </source>
</evidence>
<dbReference type="PANTHER" id="PTHR43531">
    <property type="entry name" value="PROTEIN ICFG"/>
    <property type="match status" value="1"/>
</dbReference>
<comment type="subcellular location">
    <subcellularLocation>
        <location evidence="1">Membrane</location>
    </subcellularLocation>
</comment>
<feature type="domain" description="PAC" evidence="9">
    <location>
        <begin position="129"/>
        <end position="181"/>
    </location>
</feature>
<dbReference type="Proteomes" id="UP000247346">
    <property type="component" value="Unassembled WGS sequence"/>
</dbReference>
<dbReference type="EMBL" id="MDEK01000013">
    <property type="protein sequence ID" value="PPU81491.1"/>
    <property type="molecule type" value="Genomic_DNA"/>
</dbReference>
<dbReference type="AlphaFoldDB" id="A0A2P5Z1X7"/>
<dbReference type="SUPFAM" id="SSF58104">
    <property type="entry name" value="Methyl-accepting chemotaxis protein (MCP) signaling domain"/>
    <property type="match status" value="1"/>
</dbReference>
<feature type="coiled-coil region" evidence="6">
    <location>
        <begin position="5"/>
        <end position="46"/>
    </location>
</feature>
<dbReference type="RefSeq" id="WP_010341618.1">
    <property type="nucleotide sequence ID" value="NZ_CP132343.1"/>
</dbReference>
<evidence type="ECO:0000313" key="10">
    <source>
        <dbReference type="EMBL" id="PPU81491.1"/>
    </source>
</evidence>
<keyword evidence="2" id="KW-0488">Methylation</keyword>
<dbReference type="InterPro" id="IPR013655">
    <property type="entry name" value="PAS_fold_3"/>
</dbReference>
<evidence type="ECO:0000256" key="7">
    <source>
        <dbReference type="SAM" id="MobiDB-lite"/>
    </source>
</evidence>
<dbReference type="PROSITE" id="PS50111">
    <property type="entry name" value="CHEMOTAXIS_TRANSDUC_2"/>
    <property type="match status" value="1"/>
</dbReference>